<sequence>MLPPASYVMLAWHTARSILSSQPTTPIPLVHISNLHPGVTANDIAFALHPDLLSMVASIKVLRPHQSLTRRDISIDVGRVNVHFDSIETAAEFYDRIQSIRLEGGPLWKLRHFAAGKPGIVSPGILWLVMEAWITMGGQRLNDLLNSSLRAYL</sequence>
<name>A0A1Y2HVL0_9FUNG</name>
<accession>A0A1Y2HVL0</accession>
<comment type="caution">
    <text evidence="1">The sequence shown here is derived from an EMBL/GenBank/DDBJ whole genome shotgun (WGS) entry which is preliminary data.</text>
</comment>
<dbReference type="Proteomes" id="UP000193411">
    <property type="component" value="Unassembled WGS sequence"/>
</dbReference>
<protein>
    <recommendedName>
        <fullName evidence="3">RRM domain-containing protein</fullName>
    </recommendedName>
</protein>
<dbReference type="AlphaFoldDB" id="A0A1Y2HVL0"/>
<reference evidence="1 2" key="1">
    <citation type="submission" date="2016-07" db="EMBL/GenBank/DDBJ databases">
        <title>Pervasive Adenine N6-methylation of Active Genes in Fungi.</title>
        <authorList>
            <consortium name="DOE Joint Genome Institute"/>
            <person name="Mondo S.J."/>
            <person name="Dannebaum R.O."/>
            <person name="Kuo R.C."/>
            <person name="Labutti K."/>
            <person name="Haridas S."/>
            <person name="Kuo A."/>
            <person name="Salamov A."/>
            <person name="Ahrendt S.R."/>
            <person name="Lipzen A."/>
            <person name="Sullivan W."/>
            <person name="Andreopoulos W.B."/>
            <person name="Clum A."/>
            <person name="Lindquist E."/>
            <person name="Daum C."/>
            <person name="Ramamoorthy G.K."/>
            <person name="Gryganskyi A."/>
            <person name="Culley D."/>
            <person name="Magnuson J.K."/>
            <person name="James T.Y."/>
            <person name="O'Malley M.A."/>
            <person name="Stajich J.E."/>
            <person name="Spatafora J.W."/>
            <person name="Visel A."/>
            <person name="Grigoriev I.V."/>
        </authorList>
    </citation>
    <scope>NUCLEOTIDE SEQUENCE [LARGE SCALE GENOMIC DNA]</scope>
    <source>
        <strain evidence="1 2">PL171</strain>
    </source>
</reference>
<evidence type="ECO:0000313" key="1">
    <source>
        <dbReference type="EMBL" id="ORZ38646.1"/>
    </source>
</evidence>
<proteinExistence type="predicted"/>
<evidence type="ECO:0008006" key="3">
    <source>
        <dbReference type="Google" id="ProtNLM"/>
    </source>
</evidence>
<dbReference type="EMBL" id="MCFL01000008">
    <property type="protein sequence ID" value="ORZ38646.1"/>
    <property type="molecule type" value="Genomic_DNA"/>
</dbReference>
<organism evidence="1 2">
    <name type="scientific">Catenaria anguillulae PL171</name>
    <dbReference type="NCBI Taxonomy" id="765915"/>
    <lineage>
        <taxon>Eukaryota</taxon>
        <taxon>Fungi</taxon>
        <taxon>Fungi incertae sedis</taxon>
        <taxon>Blastocladiomycota</taxon>
        <taxon>Blastocladiomycetes</taxon>
        <taxon>Blastocladiales</taxon>
        <taxon>Catenariaceae</taxon>
        <taxon>Catenaria</taxon>
    </lineage>
</organism>
<keyword evidence="2" id="KW-1185">Reference proteome</keyword>
<evidence type="ECO:0000313" key="2">
    <source>
        <dbReference type="Proteomes" id="UP000193411"/>
    </source>
</evidence>
<gene>
    <name evidence="1" type="ORF">BCR44DRAFT_1497237</name>
</gene>